<accession>A0A5B8G4I7</accession>
<geneLocation type="plasmid" evidence="5">
    <name>pd4m1a</name>
</geneLocation>
<sequence>MGYRVGVDIGGTFADFCAFDEGSGRIETVKVLSTPATPGQEVIDGLGALEERFGIAPSDISYFTHGTTVGINAIIMRKGIRLCLFATEHFTDVLELARLKMPDPYNLLSSRPEPLVTRDRVIGIAERMLADGTVDVPLSRESLAAGLARARALGAEGIVISFLHSYRNPAHEAEAAALLAEMAPEMHVFCSHRIRPIIREYERSSTAVIHGYVQPRVSDYIGALKGALSGIGVGPEPMITKSNGGVMSAELGRTACVEMLLSGTAAGVMGAAFVARAAGEANVLSLDIGGTSADVAVIEGGVPGFGSAEMVGDFPIFVPTVSVTSIGEGGGSIARIDAGGLLTVGPDSAGSTPGPAAYGRGGTEPTITDAFVALGLVDLGALGYGMVSIDRGAAEAAIAPLARALGKSPEETAEGIIGIAISGMYREVSKLASRRGIDLAEFTLLAFGGGGPMMACLLARELGMKRVLVPRTPGVLSALGGLTADIRNDFTATAYYELGAETLPALADTVARLGAAARTWMTREQGHAGAALLTASAEMRYKGQSFEIEVEISPDALAAGDIAALRAAFDAEHLRLYGHADPAAPIQVIAVNMVVTAASPRPELPRAEPRPHDAVPEGHIPVHLDGAARTVALFRRDALPPGARFAGPCVVAQDDTTTIVPPGVSGAVDTYGNMLLTLGGPDAH</sequence>
<evidence type="ECO:0000259" key="1">
    <source>
        <dbReference type="Pfam" id="PF01968"/>
    </source>
</evidence>
<protein>
    <submittedName>
        <fullName evidence="4">Hydantoinase/oxoprolinase family protein</fullName>
    </submittedName>
</protein>
<dbReference type="GO" id="GO:0017168">
    <property type="term" value="F:5-oxoprolinase (ATP-hydrolyzing) activity"/>
    <property type="evidence" value="ECO:0007669"/>
    <property type="project" value="TreeGrafter"/>
</dbReference>
<feature type="domain" description="Hydantoinase/oxoprolinase N-terminal" evidence="2">
    <location>
        <begin position="4"/>
        <end position="182"/>
    </location>
</feature>
<dbReference type="PANTHER" id="PTHR11365">
    <property type="entry name" value="5-OXOPROLINASE RELATED"/>
    <property type="match status" value="1"/>
</dbReference>
<dbReference type="EMBL" id="CP040819">
    <property type="protein sequence ID" value="QDL93853.1"/>
    <property type="molecule type" value="Genomic_DNA"/>
</dbReference>
<keyword evidence="4" id="KW-0614">Plasmid</keyword>
<dbReference type="InterPro" id="IPR008040">
    <property type="entry name" value="Hydant_A_N"/>
</dbReference>
<dbReference type="InterPro" id="IPR043129">
    <property type="entry name" value="ATPase_NBD"/>
</dbReference>
<keyword evidence="5" id="KW-1185">Reference proteome</keyword>
<dbReference type="OrthoDB" id="9759608at2"/>
<dbReference type="InterPro" id="IPR045079">
    <property type="entry name" value="Oxoprolinase-like"/>
</dbReference>
<dbReference type="KEGG" id="ppru:FDP22_18375"/>
<dbReference type="AlphaFoldDB" id="A0A5B8G4I7"/>
<dbReference type="GO" id="GO:0006749">
    <property type="term" value="P:glutathione metabolic process"/>
    <property type="evidence" value="ECO:0007669"/>
    <property type="project" value="TreeGrafter"/>
</dbReference>
<evidence type="ECO:0000313" key="5">
    <source>
        <dbReference type="Proteomes" id="UP000305888"/>
    </source>
</evidence>
<dbReference type="InterPro" id="IPR049517">
    <property type="entry name" value="ACX-like_C"/>
</dbReference>
<feature type="domain" description="Hydantoinase A/oxoprolinase" evidence="1">
    <location>
        <begin position="203"/>
        <end position="489"/>
    </location>
</feature>
<dbReference type="PANTHER" id="PTHR11365:SF23">
    <property type="entry name" value="HYPOTHETICAL 5-OXOPROLINASE (EUROFUNG)-RELATED"/>
    <property type="match status" value="1"/>
</dbReference>
<dbReference type="Pfam" id="PF01968">
    <property type="entry name" value="Hydantoinase_A"/>
    <property type="match status" value="1"/>
</dbReference>
<gene>
    <name evidence="4" type="ORF">FDP22_18375</name>
</gene>
<dbReference type="Pfam" id="PF19278">
    <property type="entry name" value="Hydant_A_C"/>
    <property type="match status" value="1"/>
</dbReference>
<dbReference type="SUPFAM" id="SSF53067">
    <property type="entry name" value="Actin-like ATPase domain"/>
    <property type="match status" value="1"/>
</dbReference>
<reference evidence="4 5" key="1">
    <citation type="submission" date="2019-06" db="EMBL/GenBank/DDBJ databases">
        <title>Genome sequence of Rhodobacteraceae bacterium D4M1.</title>
        <authorList>
            <person name="Cao J."/>
        </authorList>
    </citation>
    <scope>NUCLEOTIDE SEQUENCE [LARGE SCALE GENOMIC DNA]</scope>
    <source>
        <strain evidence="4 5">D4M1</strain>
        <plasmid evidence="5">pd4m1a</plasmid>
    </source>
</reference>
<dbReference type="Pfam" id="PF05378">
    <property type="entry name" value="Hydant_A_N"/>
    <property type="match status" value="1"/>
</dbReference>
<dbReference type="InterPro" id="IPR002821">
    <property type="entry name" value="Hydantoinase_A"/>
</dbReference>
<organism evidence="4 5">
    <name type="scientific">Paroceanicella profunda</name>
    <dbReference type="NCBI Taxonomy" id="2579971"/>
    <lineage>
        <taxon>Bacteria</taxon>
        <taxon>Pseudomonadati</taxon>
        <taxon>Pseudomonadota</taxon>
        <taxon>Alphaproteobacteria</taxon>
        <taxon>Rhodobacterales</taxon>
        <taxon>Paracoccaceae</taxon>
        <taxon>Paroceanicella</taxon>
    </lineage>
</organism>
<feature type="domain" description="Acetophenone carboxylase-like C-terminal" evidence="3">
    <location>
        <begin position="513"/>
        <end position="671"/>
    </location>
</feature>
<proteinExistence type="predicted"/>
<evidence type="ECO:0000259" key="3">
    <source>
        <dbReference type="Pfam" id="PF19278"/>
    </source>
</evidence>
<dbReference type="RefSeq" id="WP_138573880.1">
    <property type="nucleotide sequence ID" value="NZ_CP040819.1"/>
</dbReference>
<name>A0A5B8G4I7_9RHOB</name>
<evidence type="ECO:0000313" key="4">
    <source>
        <dbReference type="EMBL" id="QDL93853.1"/>
    </source>
</evidence>
<dbReference type="Proteomes" id="UP000305888">
    <property type="component" value="Plasmid pD4M1A"/>
</dbReference>
<dbReference type="GO" id="GO:0005829">
    <property type="term" value="C:cytosol"/>
    <property type="evidence" value="ECO:0007669"/>
    <property type="project" value="TreeGrafter"/>
</dbReference>
<evidence type="ECO:0000259" key="2">
    <source>
        <dbReference type="Pfam" id="PF05378"/>
    </source>
</evidence>